<evidence type="ECO:0000256" key="7">
    <source>
        <dbReference type="ARBA" id="ARBA00049158"/>
    </source>
</evidence>
<evidence type="ECO:0000313" key="11">
    <source>
        <dbReference type="Proteomes" id="UP000000602"/>
    </source>
</evidence>
<reference evidence="11" key="1">
    <citation type="journal article" date="2004" name="Environ. Microbiol.">
        <title>The genome of Desulfotalea psychrophila, a sulfate-reducing bacterium from permanently cold Arctic sediments.</title>
        <authorList>
            <person name="Rabus R."/>
            <person name="Ruepp A."/>
            <person name="Frickey T."/>
            <person name="Rattei T."/>
            <person name="Fartmann B."/>
            <person name="Stark M."/>
            <person name="Bauer M."/>
            <person name="Zibat A."/>
            <person name="Lombardot T."/>
            <person name="Becker I."/>
            <person name="Amann J."/>
            <person name="Gellner K."/>
            <person name="Teeling H."/>
            <person name="Leuschner W.D."/>
            <person name="Gloeckner F.-O."/>
            <person name="Lupas A.N."/>
            <person name="Amann R."/>
            <person name="Klenk H.-P."/>
        </authorList>
    </citation>
    <scope>NUCLEOTIDE SEQUENCE [LARGE SCALE GENOMIC DNA]</scope>
    <source>
        <strain evidence="11">DSM 12343 / LSv54</strain>
    </source>
</reference>
<evidence type="ECO:0000256" key="1">
    <source>
        <dbReference type="ARBA" id="ARBA00004970"/>
    </source>
</evidence>
<evidence type="ECO:0000256" key="4">
    <source>
        <dbReference type="ARBA" id="ARBA00022605"/>
    </source>
</evidence>
<dbReference type="KEGG" id="dps:DP0093"/>
<dbReference type="GO" id="GO:0005737">
    <property type="term" value="C:cytoplasm"/>
    <property type="evidence" value="ECO:0007669"/>
    <property type="project" value="TreeGrafter"/>
</dbReference>
<keyword evidence="4 8" id="KW-0028">Amino-acid biosynthesis</keyword>
<dbReference type="InterPro" id="IPR010140">
    <property type="entry name" value="Histidinol_P_phosphatase_HisJ"/>
</dbReference>
<dbReference type="GO" id="GO:0004401">
    <property type="term" value="F:histidinol-phosphatase activity"/>
    <property type="evidence" value="ECO:0007669"/>
    <property type="project" value="UniProtKB-UniRule"/>
</dbReference>
<sequence length="250" mass="28905">MVFPGLALPEHAPSISEELLYPDQKKLGLTPEFLFNRFVLYIEECRRLQAKYRDKIKISVAMEIETYSGYDTFVPSLMEQFSPEYLVGSVHFVDDMGIDYSAEQYNATAEKIGGIDKMYCHYFDIQFEMMERLRPSVVGHFDLVRIFDNDYQNRLQKPEIMSKIERNLEFIKKHDLIMDFNLRALTKGAQEPYISKAILERARELEIAVVPGDDSHGVSQVANHMSRAIEILSHHGFSTNWQKPRGAQTA</sequence>
<proteinExistence type="inferred from homology"/>
<dbReference type="OrthoDB" id="9775255at2"/>
<keyword evidence="6 8" id="KW-0368">Histidine biosynthesis</keyword>
<dbReference type="NCBIfam" id="TIGR01856">
    <property type="entry name" value="hisJ_fam"/>
    <property type="match status" value="1"/>
</dbReference>
<evidence type="ECO:0000256" key="5">
    <source>
        <dbReference type="ARBA" id="ARBA00022801"/>
    </source>
</evidence>
<dbReference type="EMBL" id="CR522870">
    <property type="protein sequence ID" value="CAG34822.1"/>
    <property type="molecule type" value="Genomic_DNA"/>
</dbReference>
<dbReference type="PANTHER" id="PTHR21039:SF0">
    <property type="entry name" value="HISTIDINOL-PHOSPHATASE"/>
    <property type="match status" value="1"/>
</dbReference>
<dbReference type="EC" id="3.1.3.15" evidence="3 8"/>
<dbReference type="Gene3D" id="3.20.20.140">
    <property type="entry name" value="Metal-dependent hydrolases"/>
    <property type="match status" value="1"/>
</dbReference>
<comment type="catalytic activity">
    <reaction evidence="7 8">
        <text>L-histidinol phosphate + H2O = L-histidinol + phosphate</text>
        <dbReference type="Rhea" id="RHEA:14465"/>
        <dbReference type="ChEBI" id="CHEBI:15377"/>
        <dbReference type="ChEBI" id="CHEBI:43474"/>
        <dbReference type="ChEBI" id="CHEBI:57699"/>
        <dbReference type="ChEBI" id="CHEBI:57980"/>
        <dbReference type="EC" id="3.1.3.15"/>
    </reaction>
</comment>
<dbReference type="UniPathway" id="UPA00031">
    <property type="reaction ID" value="UER00013"/>
</dbReference>
<keyword evidence="11" id="KW-1185">Reference proteome</keyword>
<comment type="pathway">
    <text evidence="1 8">Amino-acid biosynthesis; L-histidine biosynthesis; L-histidine from 5-phospho-alpha-D-ribose 1-diphosphate: step 8/9.</text>
</comment>
<dbReference type="PANTHER" id="PTHR21039">
    <property type="entry name" value="HISTIDINOL PHOSPHATASE-RELATED"/>
    <property type="match status" value="1"/>
</dbReference>
<keyword evidence="5 8" id="KW-0378">Hydrolase</keyword>
<comment type="similarity">
    <text evidence="2 8">Belongs to the PHP hydrolase family. HisK subfamily.</text>
</comment>
<dbReference type="eggNOG" id="COG1387">
    <property type="taxonomic scope" value="Bacteria"/>
</dbReference>
<dbReference type="Proteomes" id="UP000000602">
    <property type="component" value="Chromosome"/>
</dbReference>
<accession>Q6AS53</accession>
<protein>
    <recommendedName>
        <fullName evidence="3 8">Histidinol-phosphatase</fullName>
        <shortName evidence="8">HolPase</shortName>
        <ecNumber evidence="3 8">3.1.3.15</ecNumber>
    </recommendedName>
</protein>
<dbReference type="SUPFAM" id="SSF89550">
    <property type="entry name" value="PHP domain-like"/>
    <property type="match status" value="1"/>
</dbReference>
<dbReference type="HOGENOM" id="CLU_054611_0_1_7"/>
<dbReference type="STRING" id="177439.DP0093"/>
<feature type="domain" description="PHP" evidence="9">
    <location>
        <begin position="24"/>
        <end position="181"/>
    </location>
</feature>
<dbReference type="InterPro" id="IPR016195">
    <property type="entry name" value="Pol/histidinol_Pase-like"/>
</dbReference>
<evidence type="ECO:0000256" key="3">
    <source>
        <dbReference type="ARBA" id="ARBA00013085"/>
    </source>
</evidence>
<dbReference type="InterPro" id="IPR004013">
    <property type="entry name" value="PHP_dom"/>
</dbReference>
<evidence type="ECO:0000256" key="8">
    <source>
        <dbReference type="RuleBase" id="RU366003"/>
    </source>
</evidence>
<evidence type="ECO:0000256" key="6">
    <source>
        <dbReference type="ARBA" id="ARBA00023102"/>
    </source>
</evidence>
<dbReference type="AlphaFoldDB" id="Q6AS53"/>
<gene>
    <name evidence="10" type="ordered locus">DP0093</name>
</gene>
<evidence type="ECO:0000259" key="9">
    <source>
        <dbReference type="Pfam" id="PF02811"/>
    </source>
</evidence>
<evidence type="ECO:0000256" key="2">
    <source>
        <dbReference type="ARBA" id="ARBA00009152"/>
    </source>
</evidence>
<dbReference type="CDD" id="cd12110">
    <property type="entry name" value="PHP_HisPPase_Hisj_like"/>
    <property type="match status" value="1"/>
</dbReference>
<name>Q6AS53_DESPS</name>
<evidence type="ECO:0000313" key="10">
    <source>
        <dbReference type="EMBL" id="CAG34822.1"/>
    </source>
</evidence>
<organism evidence="10 11">
    <name type="scientific">Desulfotalea psychrophila (strain LSv54 / DSM 12343)</name>
    <dbReference type="NCBI Taxonomy" id="177439"/>
    <lineage>
        <taxon>Bacteria</taxon>
        <taxon>Pseudomonadati</taxon>
        <taxon>Thermodesulfobacteriota</taxon>
        <taxon>Desulfobulbia</taxon>
        <taxon>Desulfobulbales</taxon>
        <taxon>Desulfocapsaceae</taxon>
        <taxon>Desulfotalea</taxon>
    </lineage>
</organism>
<dbReference type="GO" id="GO:0000105">
    <property type="term" value="P:L-histidine biosynthetic process"/>
    <property type="evidence" value="ECO:0007669"/>
    <property type="project" value="UniProtKB-UniRule"/>
</dbReference>
<dbReference type="Pfam" id="PF02811">
    <property type="entry name" value="PHP"/>
    <property type="match status" value="1"/>
</dbReference>